<feature type="region of interest" description="Disordered" evidence="2">
    <location>
        <begin position="407"/>
        <end position="455"/>
    </location>
</feature>
<evidence type="ECO:0000313" key="4">
    <source>
        <dbReference type="Proteomes" id="UP001161247"/>
    </source>
</evidence>
<feature type="compositionally biased region" description="Polar residues" evidence="2">
    <location>
        <begin position="441"/>
        <end position="454"/>
    </location>
</feature>
<gene>
    <name evidence="3" type="ORF">OLC1_LOCUS6152</name>
</gene>
<reference evidence="3" key="1">
    <citation type="submission" date="2023-03" db="EMBL/GenBank/DDBJ databases">
        <authorList>
            <person name="Julca I."/>
        </authorList>
    </citation>
    <scope>NUCLEOTIDE SEQUENCE</scope>
</reference>
<dbReference type="AlphaFoldDB" id="A0AAV1CKT1"/>
<evidence type="ECO:0000313" key="3">
    <source>
        <dbReference type="EMBL" id="CAI9095117.1"/>
    </source>
</evidence>
<feature type="compositionally biased region" description="Polar residues" evidence="2">
    <location>
        <begin position="407"/>
        <end position="417"/>
    </location>
</feature>
<keyword evidence="4" id="KW-1185">Reference proteome</keyword>
<feature type="coiled-coil region" evidence="1">
    <location>
        <begin position="579"/>
        <end position="606"/>
    </location>
</feature>
<protein>
    <submittedName>
        <fullName evidence="3">OLC1v1030978C1</fullName>
    </submittedName>
</protein>
<evidence type="ECO:0000256" key="2">
    <source>
        <dbReference type="SAM" id="MobiDB-lite"/>
    </source>
</evidence>
<dbReference type="Proteomes" id="UP001161247">
    <property type="component" value="Chromosome 2"/>
</dbReference>
<accession>A0AAV1CKT1</accession>
<sequence>MGRDGGFGDARLLLCEGEGAGCCWLSRREEAEVVMMLPKKEGCVEYRDEVEKEAAGEGGEGLVWWLWKQSGGEDGGRLLRVDDGGRRNGKNEEGETRRAVGVVAGFPRTAQSTWATGSLLMGIFDNKVLLGVASRFWSSSSIVFCFPWGFMTPTLLNVAVITCVPVVADVTIDGDNEGADAAQAGSHCNNRELRVAGIKPLGNQSLCLSVTHTGVARYDSKFVAKVLWDLVPNLSVILKELSYKHWHPTFRAQTQVETELGDWDDDSASGRVEEVIVIVARQLGLVQGIPFFDVSCKHTWDFRRGKMTILEYYEQREIMANRCHSGKLVPFEVLPEASVVFYLFLEKVLRMLYPQALDGILQDVLPIDSDIPKPHVVDEQAPQGTKKTATNSSKKLVEMVDLFAEESNASDNKQASESVDEDATSSPEQHVSPPPKRQPGSRMSQRSVKQTSVTAAIPTIEELQQRLFYKKEETTPVVKTSGDATQSVGAALRELQGLSKINAEQVHAKYHQSLKQALETIQGSELPEAVKATVALFLANFQQRKINCEICVKHGEDYNHSAMAHLEAEKTAKTLVEQAATTTAQAKELAAKEAALEENLKNVREQC</sequence>
<proteinExistence type="predicted"/>
<organism evidence="3 4">
    <name type="scientific">Oldenlandia corymbosa var. corymbosa</name>
    <dbReference type="NCBI Taxonomy" id="529605"/>
    <lineage>
        <taxon>Eukaryota</taxon>
        <taxon>Viridiplantae</taxon>
        <taxon>Streptophyta</taxon>
        <taxon>Embryophyta</taxon>
        <taxon>Tracheophyta</taxon>
        <taxon>Spermatophyta</taxon>
        <taxon>Magnoliopsida</taxon>
        <taxon>eudicotyledons</taxon>
        <taxon>Gunneridae</taxon>
        <taxon>Pentapetalae</taxon>
        <taxon>asterids</taxon>
        <taxon>lamiids</taxon>
        <taxon>Gentianales</taxon>
        <taxon>Rubiaceae</taxon>
        <taxon>Rubioideae</taxon>
        <taxon>Spermacoceae</taxon>
        <taxon>Hedyotis-Oldenlandia complex</taxon>
        <taxon>Oldenlandia</taxon>
    </lineage>
</organism>
<name>A0AAV1CKT1_OLDCO</name>
<dbReference type="EMBL" id="OX459119">
    <property type="protein sequence ID" value="CAI9095117.1"/>
    <property type="molecule type" value="Genomic_DNA"/>
</dbReference>
<evidence type="ECO:0000256" key="1">
    <source>
        <dbReference type="SAM" id="Coils"/>
    </source>
</evidence>
<keyword evidence="1" id="KW-0175">Coiled coil</keyword>